<dbReference type="Pfam" id="PF12680">
    <property type="entry name" value="SnoaL_2"/>
    <property type="match status" value="1"/>
</dbReference>
<name>A0A6A6YY66_9PEZI</name>
<reference evidence="2 4" key="1">
    <citation type="journal article" date="2020" name="Stud. Mycol.">
        <title>101 Dothideomycetes genomes: a test case for predicting lifestyles and emergence of pathogens.</title>
        <authorList>
            <person name="Haridas S."/>
            <person name="Albert R."/>
            <person name="Binder M."/>
            <person name="Bloem J."/>
            <person name="Labutti K."/>
            <person name="Salamov A."/>
            <person name="Andreopoulos B."/>
            <person name="Baker S."/>
            <person name="Barry K."/>
            <person name="Bills G."/>
            <person name="Bluhm B."/>
            <person name="Cannon C."/>
            <person name="Castanera R."/>
            <person name="Culley D."/>
            <person name="Daum C."/>
            <person name="Ezra D."/>
            <person name="Gonzalez J."/>
            <person name="Henrissat B."/>
            <person name="Kuo A."/>
            <person name="Liang C."/>
            <person name="Lipzen A."/>
            <person name="Lutzoni F."/>
            <person name="Magnuson J."/>
            <person name="Mondo S."/>
            <person name="Nolan M."/>
            <person name="Ohm R."/>
            <person name="Pangilinan J."/>
            <person name="Park H.-J."/>
            <person name="Ramirez L."/>
            <person name="Alfaro M."/>
            <person name="Sun H."/>
            <person name="Tritt A."/>
            <person name="Yoshinaga Y."/>
            <person name="Zwiers L.-H."/>
            <person name="Turgeon B."/>
            <person name="Goodwin S."/>
            <person name="Spatafora J."/>
            <person name="Crous P."/>
            <person name="Grigoriev I."/>
        </authorList>
    </citation>
    <scope>NUCLEOTIDE SEQUENCE</scope>
    <source>
        <strain evidence="2 4">CBS 304.34</strain>
    </source>
</reference>
<reference evidence="4" key="3">
    <citation type="submission" date="2025-04" db="UniProtKB">
        <authorList>
            <consortium name="RefSeq"/>
        </authorList>
    </citation>
    <scope>IDENTIFICATION</scope>
    <source>
        <strain evidence="4">CBS 304.34</strain>
    </source>
</reference>
<dbReference type="EMBL" id="MU003696">
    <property type="protein sequence ID" value="KAF2813439.1"/>
    <property type="molecule type" value="Genomic_DNA"/>
</dbReference>
<accession>A0A6A6YY66</accession>
<dbReference type="RefSeq" id="XP_033580403.1">
    <property type="nucleotide sequence ID" value="XM_033727805.1"/>
</dbReference>
<gene>
    <name evidence="2 4" type="ORF">BDZ99DRAFT_568642</name>
</gene>
<dbReference type="InterPro" id="IPR032710">
    <property type="entry name" value="NTF2-like_dom_sf"/>
</dbReference>
<evidence type="ECO:0000313" key="4">
    <source>
        <dbReference type="RefSeq" id="XP_033580403.1"/>
    </source>
</evidence>
<dbReference type="Gene3D" id="3.10.450.50">
    <property type="match status" value="1"/>
</dbReference>
<dbReference type="PANTHER" id="PTHR41252">
    <property type="entry name" value="BLR2505 PROTEIN"/>
    <property type="match status" value="1"/>
</dbReference>
<proteinExistence type="predicted"/>
<dbReference type="OrthoDB" id="10264449at2759"/>
<sequence length="140" mass="15872">MAQDTPYPTAENIRGMFTSAGNWDYDAFWSHVSPDFEWSVMGSSIVSGTFRGIEEFKANSMDRITRAMKGPVRPRVVNIAGGGVQEWVAIESEFEGEFKNGRPYNQCYAWFLRFDRQGKVVQVKAYLDTALIDRGLAENE</sequence>
<dbReference type="AlphaFoldDB" id="A0A6A6YY66"/>
<reference evidence="4" key="2">
    <citation type="submission" date="2020-04" db="EMBL/GenBank/DDBJ databases">
        <authorList>
            <consortium name="NCBI Genome Project"/>
        </authorList>
    </citation>
    <scope>NUCLEOTIDE SEQUENCE</scope>
    <source>
        <strain evidence="4">CBS 304.34</strain>
    </source>
</reference>
<dbReference type="PANTHER" id="PTHR41252:SF1">
    <property type="entry name" value="BLR2505 PROTEIN"/>
    <property type="match status" value="1"/>
</dbReference>
<dbReference type="InterPro" id="IPR037401">
    <property type="entry name" value="SnoaL-like"/>
</dbReference>
<dbReference type="SUPFAM" id="SSF54427">
    <property type="entry name" value="NTF2-like"/>
    <property type="match status" value="1"/>
</dbReference>
<evidence type="ECO:0000259" key="1">
    <source>
        <dbReference type="Pfam" id="PF12680"/>
    </source>
</evidence>
<dbReference type="Proteomes" id="UP000504636">
    <property type="component" value="Unplaced"/>
</dbReference>
<evidence type="ECO:0000313" key="3">
    <source>
        <dbReference type="Proteomes" id="UP000504636"/>
    </source>
</evidence>
<evidence type="ECO:0000313" key="2">
    <source>
        <dbReference type="EMBL" id="KAF2813439.1"/>
    </source>
</evidence>
<dbReference type="GeneID" id="54468698"/>
<keyword evidence="3" id="KW-1185">Reference proteome</keyword>
<protein>
    <recommendedName>
        <fullName evidence="1">SnoaL-like domain-containing protein</fullName>
    </recommendedName>
</protein>
<organism evidence="2">
    <name type="scientific">Mytilinidion resinicola</name>
    <dbReference type="NCBI Taxonomy" id="574789"/>
    <lineage>
        <taxon>Eukaryota</taxon>
        <taxon>Fungi</taxon>
        <taxon>Dikarya</taxon>
        <taxon>Ascomycota</taxon>
        <taxon>Pezizomycotina</taxon>
        <taxon>Dothideomycetes</taxon>
        <taxon>Pleosporomycetidae</taxon>
        <taxon>Mytilinidiales</taxon>
        <taxon>Mytilinidiaceae</taxon>
        <taxon>Mytilinidion</taxon>
    </lineage>
</organism>
<feature type="domain" description="SnoaL-like" evidence="1">
    <location>
        <begin position="16"/>
        <end position="122"/>
    </location>
</feature>